<reference evidence="2 3" key="1">
    <citation type="journal article" date="2015" name="Genome Biol. Evol.">
        <title>Comparative Genomics of a Bacterivorous Green Alga Reveals Evolutionary Causalities and Consequences of Phago-Mixotrophic Mode of Nutrition.</title>
        <authorList>
            <person name="Burns J.A."/>
            <person name="Paasch A."/>
            <person name="Narechania A."/>
            <person name="Kim E."/>
        </authorList>
    </citation>
    <scope>NUCLEOTIDE SEQUENCE [LARGE SCALE GENOMIC DNA]</scope>
    <source>
        <strain evidence="2 3">PLY_AMNH</strain>
    </source>
</reference>
<feature type="region of interest" description="Disordered" evidence="1">
    <location>
        <begin position="1"/>
        <end position="25"/>
    </location>
</feature>
<evidence type="ECO:0000313" key="3">
    <source>
        <dbReference type="Proteomes" id="UP001190700"/>
    </source>
</evidence>
<gene>
    <name evidence="2" type="ORF">CYMTET_48402</name>
</gene>
<name>A0AAE0BTZ3_9CHLO</name>
<feature type="compositionally biased region" description="Low complexity" evidence="1">
    <location>
        <begin position="1"/>
        <end position="11"/>
    </location>
</feature>
<dbReference type="EMBL" id="LGRX02033289">
    <property type="protein sequence ID" value="KAK3241879.1"/>
    <property type="molecule type" value="Genomic_DNA"/>
</dbReference>
<dbReference type="AlphaFoldDB" id="A0AAE0BTZ3"/>
<protein>
    <submittedName>
        <fullName evidence="2">Uncharacterized protein</fullName>
    </submittedName>
</protein>
<comment type="caution">
    <text evidence="2">The sequence shown here is derived from an EMBL/GenBank/DDBJ whole genome shotgun (WGS) entry which is preliminary data.</text>
</comment>
<sequence length="105" mass="11662">MQMLRQQMRNQQEAHEEAMKTQAAARMQQDLQTQLLAEQIAALRADVAKALAEKEEATSSTTSTGDTELEKLKKLPYCPYAEVNPFSDASGHVDGRDAEAVRLAR</sequence>
<feature type="region of interest" description="Disordered" evidence="1">
    <location>
        <begin position="84"/>
        <end position="105"/>
    </location>
</feature>
<evidence type="ECO:0000313" key="2">
    <source>
        <dbReference type="EMBL" id="KAK3241879.1"/>
    </source>
</evidence>
<dbReference type="Proteomes" id="UP001190700">
    <property type="component" value="Unassembled WGS sequence"/>
</dbReference>
<proteinExistence type="predicted"/>
<feature type="compositionally biased region" description="Basic and acidic residues" evidence="1">
    <location>
        <begin position="91"/>
        <end position="105"/>
    </location>
</feature>
<accession>A0AAE0BTZ3</accession>
<keyword evidence="3" id="KW-1185">Reference proteome</keyword>
<evidence type="ECO:0000256" key="1">
    <source>
        <dbReference type="SAM" id="MobiDB-lite"/>
    </source>
</evidence>
<organism evidence="2 3">
    <name type="scientific">Cymbomonas tetramitiformis</name>
    <dbReference type="NCBI Taxonomy" id="36881"/>
    <lineage>
        <taxon>Eukaryota</taxon>
        <taxon>Viridiplantae</taxon>
        <taxon>Chlorophyta</taxon>
        <taxon>Pyramimonadophyceae</taxon>
        <taxon>Pyramimonadales</taxon>
        <taxon>Pyramimonadaceae</taxon>
        <taxon>Cymbomonas</taxon>
    </lineage>
</organism>